<dbReference type="PANTHER" id="PTHR11675:SF134">
    <property type="entry name" value="N-ACETYLGALACTOSAMINYLTRANSFERASE 4-RELATED"/>
    <property type="match status" value="1"/>
</dbReference>
<evidence type="ECO:0000313" key="3">
    <source>
        <dbReference type="EMBL" id="CEK95339.1"/>
    </source>
</evidence>
<organism evidence="3">
    <name type="scientific">Arion vulgaris</name>
    <dbReference type="NCBI Taxonomy" id="1028688"/>
    <lineage>
        <taxon>Eukaryota</taxon>
        <taxon>Metazoa</taxon>
        <taxon>Spiralia</taxon>
        <taxon>Lophotrochozoa</taxon>
        <taxon>Mollusca</taxon>
        <taxon>Gastropoda</taxon>
        <taxon>Heterobranchia</taxon>
        <taxon>Euthyneura</taxon>
        <taxon>Panpulmonata</taxon>
        <taxon>Eupulmonata</taxon>
        <taxon>Stylommatophora</taxon>
        <taxon>Helicina</taxon>
        <taxon>Arionoidea</taxon>
        <taxon>Arionidae</taxon>
        <taxon>Arion</taxon>
    </lineage>
</organism>
<reference evidence="3" key="1">
    <citation type="submission" date="2014-12" db="EMBL/GenBank/DDBJ databases">
        <title>Insight into the proteome of Arion vulgaris.</title>
        <authorList>
            <person name="Aradska J."/>
            <person name="Bulat T."/>
            <person name="Smidak R."/>
            <person name="Sarate P."/>
            <person name="Gangsoo J."/>
            <person name="Sialana F."/>
            <person name="Bilban M."/>
            <person name="Lubec G."/>
        </authorList>
    </citation>
    <scope>NUCLEOTIDE SEQUENCE</scope>
    <source>
        <tissue evidence="3">Skin</tissue>
    </source>
</reference>
<evidence type="ECO:0000256" key="2">
    <source>
        <dbReference type="ARBA" id="ARBA00023180"/>
    </source>
</evidence>
<keyword evidence="2" id="KW-0325">Glycoprotein</keyword>
<gene>
    <name evidence="3" type="primary">ORF206517</name>
</gene>
<evidence type="ECO:0000256" key="1">
    <source>
        <dbReference type="ARBA" id="ARBA00023157"/>
    </source>
</evidence>
<dbReference type="SUPFAM" id="SSF53448">
    <property type="entry name" value="Nucleotide-diphospho-sugar transferases"/>
    <property type="match status" value="1"/>
</dbReference>
<feature type="non-terminal residue" evidence="3">
    <location>
        <position position="1"/>
    </location>
</feature>
<accession>A0A0B7BPW3</accession>
<sequence length="146" mass="17187">PHCQDLKERSYCSAPCSMIGHLFRKLPYVQEVVKDNLIDRNYLRVARVWMDEYIEYIFKRRPAMRKLDPGDLTEQFAIRKRLNCKPFKWFLTEVAPDLVKVFPLIDPPDKAWGMLRSNYNSSLCVQTEENGFHLSSCIEGTSGYYK</sequence>
<dbReference type="AlphaFoldDB" id="A0A0B7BPW3"/>
<dbReference type="GO" id="GO:0004653">
    <property type="term" value="F:polypeptide N-acetylgalactosaminyltransferase activity"/>
    <property type="evidence" value="ECO:0007669"/>
    <property type="project" value="TreeGrafter"/>
</dbReference>
<keyword evidence="1" id="KW-1015">Disulfide bond</keyword>
<dbReference type="GO" id="GO:0005794">
    <property type="term" value="C:Golgi apparatus"/>
    <property type="evidence" value="ECO:0007669"/>
    <property type="project" value="TreeGrafter"/>
</dbReference>
<dbReference type="EMBL" id="HACG01048474">
    <property type="protein sequence ID" value="CEK95339.1"/>
    <property type="molecule type" value="Transcribed_RNA"/>
</dbReference>
<name>A0A0B7BPW3_9EUPU</name>
<dbReference type="GO" id="GO:0006493">
    <property type="term" value="P:protein O-linked glycosylation"/>
    <property type="evidence" value="ECO:0007669"/>
    <property type="project" value="TreeGrafter"/>
</dbReference>
<dbReference type="InterPro" id="IPR029044">
    <property type="entry name" value="Nucleotide-diphossugar_trans"/>
</dbReference>
<protein>
    <submittedName>
        <fullName evidence="3">Uncharacterized protein</fullName>
    </submittedName>
</protein>
<dbReference type="PANTHER" id="PTHR11675">
    <property type="entry name" value="N-ACETYLGALACTOSAMINYLTRANSFERASE"/>
    <property type="match status" value="1"/>
</dbReference>
<dbReference type="Gene3D" id="3.90.550.10">
    <property type="entry name" value="Spore Coat Polysaccharide Biosynthesis Protein SpsA, Chain A"/>
    <property type="match status" value="1"/>
</dbReference>
<proteinExistence type="predicted"/>